<dbReference type="EMBL" id="FMXE01000033">
    <property type="protein sequence ID" value="SDA92783.1"/>
    <property type="molecule type" value="Genomic_DNA"/>
</dbReference>
<sequence>MVKYLHGFNSQEQQRLKDQAGFLAPLIYPTVDFSGCKKLLEIGSGVGAQTRVLLGLFPHLQITSVDFSSAQLDKAKENLKDFESRITFVNQDAERLLLHDKFDSAFICWALEHITSPIAALQQLRTHLLPGSKIHITEVFNSTFYCYPKSPAMDYYYQKYNEQQLRFGGNPDVGSQLGNLLFQAGFSKISLLHNGFHLDQSNPAELKRFIDFWKILMKSGADGLLEAGMVTQEDIAQMENDLDRVTADENAVFFYQFVQAKATV</sequence>
<dbReference type="Proteomes" id="UP000198756">
    <property type="component" value="Unassembled WGS sequence"/>
</dbReference>
<protein>
    <submittedName>
        <fullName evidence="3">Methyltransferase domain-containing protein</fullName>
    </submittedName>
</protein>
<dbReference type="InterPro" id="IPR029063">
    <property type="entry name" value="SAM-dependent_MTases_sf"/>
</dbReference>
<keyword evidence="3" id="KW-0489">Methyltransferase</keyword>
<gene>
    <name evidence="3" type="ORF">SAMN03080617_03625</name>
</gene>
<proteinExistence type="predicted"/>
<keyword evidence="1" id="KW-0175">Coiled coil</keyword>
<evidence type="ECO:0000313" key="3">
    <source>
        <dbReference type="EMBL" id="SDA92783.1"/>
    </source>
</evidence>
<dbReference type="AlphaFoldDB" id="A0A1G5ZES6"/>
<dbReference type="Gene3D" id="3.40.50.150">
    <property type="entry name" value="Vaccinia Virus protein VP39"/>
    <property type="match status" value="1"/>
</dbReference>
<dbReference type="RefSeq" id="WP_092733141.1">
    <property type="nucleotide sequence ID" value="NZ_FMXE01000033.1"/>
</dbReference>
<evidence type="ECO:0000256" key="1">
    <source>
        <dbReference type="SAM" id="Coils"/>
    </source>
</evidence>
<dbReference type="GO" id="GO:0008168">
    <property type="term" value="F:methyltransferase activity"/>
    <property type="evidence" value="ECO:0007669"/>
    <property type="project" value="UniProtKB-KW"/>
</dbReference>
<feature type="coiled-coil region" evidence="1">
    <location>
        <begin position="65"/>
        <end position="92"/>
    </location>
</feature>
<feature type="domain" description="Methyltransferase type 12" evidence="2">
    <location>
        <begin position="40"/>
        <end position="132"/>
    </location>
</feature>
<dbReference type="CDD" id="cd02440">
    <property type="entry name" value="AdoMet_MTases"/>
    <property type="match status" value="1"/>
</dbReference>
<name>A0A1G5ZES6_9BACT</name>
<dbReference type="PANTHER" id="PTHR43861:SF1">
    <property type="entry name" value="TRANS-ACONITATE 2-METHYLTRANSFERASE"/>
    <property type="match status" value="1"/>
</dbReference>
<keyword evidence="4" id="KW-1185">Reference proteome</keyword>
<dbReference type="GO" id="GO:0032259">
    <property type="term" value="P:methylation"/>
    <property type="evidence" value="ECO:0007669"/>
    <property type="project" value="UniProtKB-KW"/>
</dbReference>
<dbReference type="SUPFAM" id="SSF53335">
    <property type="entry name" value="S-adenosyl-L-methionine-dependent methyltransferases"/>
    <property type="match status" value="1"/>
</dbReference>
<accession>A0A1G5ZES6</accession>
<organism evidence="3 4">
    <name type="scientific">Algoriphagus alkaliphilus</name>
    <dbReference type="NCBI Taxonomy" id="279824"/>
    <lineage>
        <taxon>Bacteria</taxon>
        <taxon>Pseudomonadati</taxon>
        <taxon>Bacteroidota</taxon>
        <taxon>Cytophagia</taxon>
        <taxon>Cytophagales</taxon>
        <taxon>Cyclobacteriaceae</taxon>
        <taxon>Algoriphagus</taxon>
    </lineage>
</organism>
<keyword evidence="3" id="KW-0808">Transferase</keyword>
<dbReference type="InterPro" id="IPR013217">
    <property type="entry name" value="Methyltransf_12"/>
</dbReference>
<dbReference type="Pfam" id="PF08242">
    <property type="entry name" value="Methyltransf_12"/>
    <property type="match status" value="1"/>
</dbReference>
<dbReference type="STRING" id="279824.SAMN03080617_03625"/>
<reference evidence="4" key="1">
    <citation type="submission" date="2016-10" db="EMBL/GenBank/DDBJ databases">
        <authorList>
            <person name="Varghese N."/>
            <person name="Submissions S."/>
        </authorList>
    </citation>
    <scope>NUCLEOTIDE SEQUENCE [LARGE SCALE GENOMIC DNA]</scope>
    <source>
        <strain evidence="4">DSM 22703</strain>
    </source>
</reference>
<evidence type="ECO:0000313" key="4">
    <source>
        <dbReference type="Proteomes" id="UP000198756"/>
    </source>
</evidence>
<dbReference type="PANTHER" id="PTHR43861">
    <property type="entry name" value="TRANS-ACONITATE 2-METHYLTRANSFERASE-RELATED"/>
    <property type="match status" value="1"/>
</dbReference>
<evidence type="ECO:0000259" key="2">
    <source>
        <dbReference type="Pfam" id="PF08242"/>
    </source>
</evidence>
<dbReference type="OrthoDB" id="9777830at2"/>